<dbReference type="InterPro" id="IPR027417">
    <property type="entry name" value="P-loop_NTPase"/>
</dbReference>
<dbReference type="EMBL" id="CALNXJ010000036">
    <property type="protein sequence ID" value="CAH3142031.1"/>
    <property type="molecule type" value="Genomic_DNA"/>
</dbReference>
<sequence>MLLIARAKQNIMSMIHYSGLRGLFWRVNRLKFNNLARKKHISKVVTSQLRGNVQCWNKLNLFRRSFRASSLLFEEDGNLDEKSPDSAKRVSGITPTGVDINTVFNDEPSLAEPESSEVESGTHVYEFEQPIPKCLGCGSAFQSEDPSQGGYVMPSKNPITGEKGPVSEWLARTLVCQKCFNLKHYNEPFPITITSSEVMEYVGRIERRKGLILYVVDMMDLPGSLFLNLLQTVGEAKRIIIVGNKADMLPVEGTHTGKQERHLKEVLFKMCQAHGLEGANIKSMCLISAKTGYGITQLVRKISEHWDDKGDIYLIGCSNAGKTSLFNLLLDLFSVHKNADLLQRATVSLWPCTTQRMIRFPIGHMMLGKLLRRLHEGVYEQKPDDIEYQIDDEIISKEETSYRDKKKKSSIGKGSSTAIVPSQTGLQTFKPSFVMYQPNRNQRWLYDTPGVISENQITNLLTMEELRCLNPKLWFVPRTFILKPGFSLLLGGLARVDYLEIKRQSQNGEWDAIPKAIESIYFTVVASPNLPVHICSEERAVEVYDKHAGTELLGIPVGGKERMETFPPLGSQEFTIKGIGWDTSAADVVLSNVGWVAVTAGNDSLVTLKAHTPNAVGLHVRQPPLLPTSVNARGKRGVSYQGHICPDRYEATRRRNPQFITKARGLIPAESQWVKEITSKRKEQRLLFKVERRKREKEYNLLEGSAVSDPPYIPGASWLPLPRSKLEEAEEEEEEELKKLTE</sequence>
<dbReference type="CDD" id="cd01855">
    <property type="entry name" value="YqeH"/>
    <property type="match status" value="1"/>
</dbReference>
<gene>
    <name evidence="2" type="ORF">PMEA_00019909</name>
</gene>
<organism evidence="2 3">
    <name type="scientific">Pocillopora meandrina</name>
    <dbReference type="NCBI Taxonomy" id="46732"/>
    <lineage>
        <taxon>Eukaryota</taxon>
        <taxon>Metazoa</taxon>
        <taxon>Cnidaria</taxon>
        <taxon>Anthozoa</taxon>
        <taxon>Hexacorallia</taxon>
        <taxon>Scleractinia</taxon>
        <taxon>Astrocoeniina</taxon>
        <taxon>Pocilloporidae</taxon>
        <taxon>Pocillopora</taxon>
    </lineage>
</organism>
<comment type="caution">
    <text evidence="2">The sequence shown here is derived from an EMBL/GenBank/DDBJ whole genome shotgun (WGS) entry which is preliminary data.</text>
</comment>
<dbReference type="InterPro" id="IPR052807">
    <property type="entry name" value="Mito_transl_resp_regulator"/>
</dbReference>
<dbReference type="Proteomes" id="UP001159428">
    <property type="component" value="Unassembled WGS sequence"/>
</dbReference>
<accession>A0AAU9XC84</accession>
<evidence type="ECO:0000259" key="1">
    <source>
        <dbReference type="Pfam" id="PF21516"/>
    </source>
</evidence>
<dbReference type="PANTHER" id="PTHR46406:SF1">
    <property type="entry name" value="NITRIC OXIDE-ASSOCIATED PROTEIN 1"/>
    <property type="match status" value="1"/>
</dbReference>
<dbReference type="SUPFAM" id="SSF52540">
    <property type="entry name" value="P-loop containing nucleoside triphosphate hydrolases"/>
    <property type="match status" value="1"/>
</dbReference>
<protein>
    <recommendedName>
        <fullName evidence="1">NOA1/YqeH-like C-terminal domain-containing protein</fullName>
    </recommendedName>
</protein>
<dbReference type="PANTHER" id="PTHR46406">
    <property type="entry name" value="NITRIC OXIDE-ASSOCIATED PROTEIN 1"/>
    <property type="match status" value="1"/>
</dbReference>
<feature type="domain" description="NOA1/YqeH-like C-terminal" evidence="1">
    <location>
        <begin position="522"/>
        <end position="622"/>
    </location>
</feature>
<dbReference type="InterPro" id="IPR048422">
    <property type="entry name" value="NOA1/YqeH-like_C"/>
</dbReference>
<evidence type="ECO:0000313" key="2">
    <source>
        <dbReference type="EMBL" id="CAH3142031.1"/>
    </source>
</evidence>
<keyword evidence="3" id="KW-1185">Reference proteome</keyword>
<dbReference type="Gene3D" id="3.40.50.300">
    <property type="entry name" value="P-loop containing nucleotide triphosphate hydrolases"/>
    <property type="match status" value="1"/>
</dbReference>
<dbReference type="Pfam" id="PF21516">
    <property type="entry name" value="YqeH-like_C"/>
    <property type="match status" value="1"/>
</dbReference>
<dbReference type="AlphaFoldDB" id="A0AAU9XC84"/>
<evidence type="ECO:0000313" key="3">
    <source>
        <dbReference type="Proteomes" id="UP001159428"/>
    </source>
</evidence>
<reference evidence="2 3" key="1">
    <citation type="submission" date="2022-05" db="EMBL/GenBank/DDBJ databases">
        <authorList>
            <consortium name="Genoscope - CEA"/>
            <person name="William W."/>
        </authorList>
    </citation>
    <scope>NUCLEOTIDE SEQUENCE [LARGE SCALE GENOMIC DNA]</scope>
</reference>
<name>A0AAU9XC84_9CNID</name>
<proteinExistence type="predicted"/>